<reference evidence="3" key="1">
    <citation type="submission" date="2025-08" db="UniProtKB">
        <authorList>
            <consortium name="RefSeq"/>
        </authorList>
    </citation>
    <scope>IDENTIFICATION</scope>
</reference>
<proteinExistence type="predicted"/>
<keyword evidence="1" id="KW-0732">Signal</keyword>
<name>A0ABM1DVB0_PRICU</name>
<protein>
    <submittedName>
        <fullName evidence="3">Prohormone-1-like isoform X1</fullName>
    </submittedName>
</protein>
<feature type="signal peptide" evidence="1">
    <location>
        <begin position="1"/>
        <end position="22"/>
    </location>
</feature>
<evidence type="ECO:0000256" key="1">
    <source>
        <dbReference type="SAM" id="SignalP"/>
    </source>
</evidence>
<accession>A0ABM1DVB0</accession>
<feature type="chain" id="PRO_5046096496" evidence="1">
    <location>
        <begin position="23"/>
        <end position="96"/>
    </location>
</feature>
<evidence type="ECO:0000313" key="2">
    <source>
        <dbReference type="Proteomes" id="UP000695022"/>
    </source>
</evidence>
<keyword evidence="2" id="KW-1185">Reference proteome</keyword>
<dbReference type="Proteomes" id="UP000695022">
    <property type="component" value="Unplaced"/>
</dbReference>
<organism evidence="2 3">
    <name type="scientific">Priapulus caudatus</name>
    <name type="common">Priapulid worm</name>
    <dbReference type="NCBI Taxonomy" id="37621"/>
    <lineage>
        <taxon>Eukaryota</taxon>
        <taxon>Metazoa</taxon>
        <taxon>Ecdysozoa</taxon>
        <taxon>Scalidophora</taxon>
        <taxon>Priapulida</taxon>
        <taxon>Priapulimorpha</taxon>
        <taxon>Priapulimorphida</taxon>
        <taxon>Priapulidae</taxon>
        <taxon>Priapulus</taxon>
    </lineage>
</organism>
<gene>
    <name evidence="3" type="primary">LOC106806457</name>
</gene>
<dbReference type="RefSeq" id="XP_014663881.1">
    <property type="nucleotide sequence ID" value="XM_014808395.1"/>
</dbReference>
<sequence length="96" mass="10948">MQQIHIFAGFFAFVLCISAVLGDHSTENELLSSPDSYRLLLDLIDNQIARAMAENSDMGHLAQKRDYFRKCQVNPISCFGGRQTRPDGRSPTSWWR</sequence>
<evidence type="ECO:0000313" key="3">
    <source>
        <dbReference type="RefSeq" id="XP_014663881.1"/>
    </source>
</evidence>
<dbReference type="GeneID" id="106806457"/>